<accession>A0A2T5GHF4</accession>
<comment type="caution">
    <text evidence="1">The sequence shown here is derived from an EMBL/GenBank/DDBJ whole genome shotgun (WGS) entry which is preliminary data.</text>
</comment>
<dbReference type="InterPro" id="IPR009962">
    <property type="entry name" value="DUF1488"/>
</dbReference>
<evidence type="ECO:0000313" key="1">
    <source>
        <dbReference type="EMBL" id="PTQ58742.1"/>
    </source>
</evidence>
<dbReference type="Proteomes" id="UP000244189">
    <property type="component" value="Unassembled WGS sequence"/>
</dbReference>
<protein>
    <submittedName>
        <fullName evidence="1">Uncharacterized protein DUF1488</fullName>
    </submittedName>
</protein>
<dbReference type="RefSeq" id="WP_107959511.1">
    <property type="nucleotide sequence ID" value="NZ_QAOG01000007.1"/>
</dbReference>
<keyword evidence="2" id="KW-1185">Reference proteome</keyword>
<dbReference type="AlphaFoldDB" id="A0A2T5GHF4"/>
<name>A0A2T5GHF4_9SPHN</name>
<dbReference type="Pfam" id="PF07369">
    <property type="entry name" value="DUF1488"/>
    <property type="match status" value="1"/>
</dbReference>
<organism evidence="1 2">
    <name type="scientific">Sphingomonas aurantiaca</name>
    <dbReference type="NCBI Taxonomy" id="185949"/>
    <lineage>
        <taxon>Bacteria</taxon>
        <taxon>Pseudomonadati</taxon>
        <taxon>Pseudomonadota</taxon>
        <taxon>Alphaproteobacteria</taxon>
        <taxon>Sphingomonadales</taxon>
        <taxon>Sphingomonadaceae</taxon>
        <taxon>Sphingomonas</taxon>
    </lineage>
</organism>
<gene>
    <name evidence="1" type="ORF">C8J26_3612</name>
</gene>
<evidence type="ECO:0000313" key="2">
    <source>
        <dbReference type="Proteomes" id="UP000244189"/>
    </source>
</evidence>
<proteinExistence type="predicted"/>
<dbReference type="EMBL" id="QAOG01000007">
    <property type="protein sequence ID" value="PTQ58742.1"/>
    <property type="molecule type" value="Genomic_DNA"/>
</dbReference>
<sequence>MANPSVRFEMGDYYWVAERESVGFTGTTNLGVVEFLITSEALTQLLDPDRDTVDSETALEVFIEFESDIHRIAQREFVKRLGGEPPILLTAADVEG</sequence>
<reference evidence="1 2" key="1">
    <citation type="submission" date="2018-04" db="EMBL/GenBank/DDBJ databases">
        <title>Genomic Encyclopedia of Type Strains, Phase III (KMG-III): the genomes of soil and plant-associated and newly described type strains.</title>
        <authorList>
            <person name="Whitman W."/>
        </authorList>
    </citation>
    <scope>NUCLEOTIDE SEQUENCE [LARGE SCALE GENOMIC DNA]</scope>
    <source>
        <strain evidence="1 2">MA101b</strain>
    </source>
</reference>